<feature type="compositionally biased region" description="Basic and acidic residues" evidence="1">
    <location>
        <begin position="146"/>
        <end position="156"/>
    </location>
</feature>
<feature type="region of interest" description="Disordered" evidence="1">
    <location>
        <begin position="256"/>
        <end position="287"/>
    </location>
</feature>
<keyword evidence="3" id="KW-1185">Reference proteome</keyword>
<dbReference type="InterPro" id="IPR024527">
    <property type="entry name" value="Eisosome1"/>
</dbReference>
<dbReference type="STRING" id="1073089.A0A1L9RPE5"/>
<evidence type="ECO:0000256" key="1">
    <source>
        <dbReference type="SAM" id="MobiDB-lite"/>
    </source>
</evidence>
<feature type="compositionally biased region" description="Polar residues" evidence="1">
    <location>
        <begin position="713"/>
        <end position="729"/>
    </location>
</feature>
<dbReference type="GO" id="GO:0070941">
    <property type="term" value="P:eisosome assembly"/>
    <property type="evidence" value="ECO:0007669"/>
    <property type="project" value="TreeGrafter"/>
</dbReference>
<feature type="compositionally biased region" description="Basic and acidic residues" evidence="1">
    <location>
        <begin position="468"/>
        <end position="526"/>
    </location>
</feature>
<feature type="compositionally biased region" description="Basic and acidic residues" evidence="1">
    <location>
        <begin position="689"/>
        <end position="701"/>
    </location>
</feature>
<dbReference type="PANTHER" id="PTHR28298:SF1">
    <property type="entry name" value="EISOSOME PROTEIN 1"/>
    <property type="match status" value="1"/>
</dbReference>
<evidence type="ECO:0008006" key="4">
    <source>
        <dbReference type="Google" id="ProtNLM"/>
    </source>
</evidence>
<proteinExistence type="predicted"/>
<protein>
    <recommendedName>
        <fullName evidence="4">Eisosome protein 1</fullName>
    </recommendedName>
</protein>
<reference evidence="3" key="1">
    <citation type="journal article" date="2017" name="Genome Biol.">
        <title>Comparative genomics reveals high biological diversity and specific adaptations in the industrially and medically important fungal genus Aspergillus.</title>
        <authorList>
            <person name="de Vries R.P."/>
            <person name="Riley R."/>
            <person name="Wiebenga A."/>
            <person name="Aguilar-Osorio G."/>
            <person name="Amillis S."/>
            <person name="Uchima C.A."/>
            <person name="Anderluh G."/>
            <person name="Asadollahi M."/>
            <person name="Askin M."/>
            <person name="Barry K."/>
            <person name="Battaglia E."/>
            <person name="Bayram O."/>
            <person name="Benocci T."/>
            <person name="Braus-Stromeyer S.A."/>
            <person name="Caldana C."/>
            <person name="Canovas D."/>
            <person name="Cerqueira G.C."/>
            <person name="Chen F."/>
            <person name="Chen W."/>
            <person name="Choi C."/>
            <person name="Clum A."/>
            <person name="Dos Santos R.A."/>
            <person name="Damasio A.R."/>
            <person name="Diallinas G."/>
            <person name="Emri T."/>
            <person name="Fekete E."/>
            <person name="Flipphi M."/>
            <person name="Freyberg S."/>
            <person name="Gallo A."/>
            <person name="Gournas C."/>
            <person name="Habgood R."/>
            <person name="Hainaut M."/>
            <person name="Harispe M.L."/>
            <person name="Henrissat B."/>
            <person name="Hilden K.S."/>
            <person name="Hope R."/>
            <person name="Hossain A."/>
            <person name="Karabika E."/>
            <person name="Karaffa L."/>
            <person name="Karanyi Z."/>
            <person name="Krasevec N."/>
            <person name="Kuo A."/>
            <person name="Kusch H."/>
            <person name="LaButti K."/>
            <person name="Lagendijk E.L."/>
            <person name="Lapidus A."/>
            <person name="Levasseur A."/>
            <person name="Lindquist E."/>
            <person name="Lipzen A."/>
            <person name="Logrieco A.F."/>
            <person name="MacCabe A."/>
            <person name="Maekelae M.R."/>
            <person name="Malavazi I."/>
            <person name="Melin P."/>
            <person name="Meyer V."/>
            <person name="Mielnichuk N."/>
            <person name="Miskei M."/>
            <person name="Molnar A.P."/>
            <person name="Mule G."/>
            <person name="Ngan C.Y."/>
            <person name="Orejas M."/>
            <person name="Orosz E."/>
            <person name="Ouedraogo J.P."/>
            <person name="Overkamp K.M."/>
            <person name="Park H.-S."/>
            <person name="Perrone G."/>
            <person name="Piumi F."/>
            <person name="Punt P.J."/>
            <person name="Ram A.F."/>
            <person name="Ramon A."/>
            <person name="Rauscher S."/>
            <person name="Record E."/>
            <person name="Riano-Pachon D.M."/>
            <person name="Robert V."/>
            <person name="Roehrig J."/>
            <person name="Ruller R."/>
            <person name="Salamov A."/>
            <person name="Salih N.S."/>
            <person name="Samson R.A."/>
            <person name="Sandor E."/>
            <person name="Sanguinetti M."/>
            <person name="Schuetze T."/>
            <person name="Sepcic K."/>
            <person name="Shelest E."/>
            <person name="Sherlock G."/>
            <person name="Sophianopoulou V."/>
            <person name="Squina F.M."/>
            <person name="Sun H."/>
            <person name="Susca A."/>
            <person name="Todd R.B."/>
            <person name="Tsang A."/>
            <person name="Unkles S.E."/>
            <person name="van de Wiele N."/>
            <person name="van Rossen-Uffink D."/>
            <person name="Oliveira J.V."/>
            <person name="Vesth T.C."/>
            <person name="Visser J."/>
            <person name="Yu J.-H."/>
            <person name="Zhou M."/>
            <person name="Andersen M.R."/>
            <person name="Archer D.B."/>
            <person name="Baker S.E."/>
            <person name="Benoit I."/>
            <person name="Brakhage A.A."/>
            <person name="Braus G.H."/>
            <person name="Fischer R."/>
            <person name="Frisvad J.C."/>
            <person name="Goldman G.H."/>
            <person name="Houbraken J."/>
            <person name="Oakley B."/>
            <person name="Pocsi I."/>
            <person name="Scazzocchio C."/>
            <person name="Seiboth B."/>
            <person name="vanKuyk P.A."/>
            <person name="Wortman J."/>
            <person name="Dyer P.S."/>
            <person name="Grigoriev I.V."/>
        </authorList>
    </citation>
    <scope>NUCLEOTIDE SEQUENCE [LARGE SCALE GENOMIC DNA]</scope>
    <source>
        <strain evidence="3">DTO 134E9</strain>
    </source>
</reference>
<dbReference type="GeneID" id="63746433"/>
<dbReference type="RefSeq" id="XP_040690419.1">
    <property type="nucleotide sequence ID" value="XM_040830585.1"/>
</dbReference>
<dbReference type="VEuPathDB" id="FungiDB:ASPWEDRAFT_170253"/>
<dbReference type="EMBL" id="KV878211">
    <property type="protein sequence ID" value="OJJ36743.1"/>
    <property type="molecule type" value="Genomic_DNA"/>
</dbReference>
<dbReference type="Pfam" id="PF12757">
    <property type="entry name" value="Eisosome1"/>
    <property type="match status" value="1"/>
</dbReference>
<organism evidence="2 3">
    <name type="scientific">Aspergillus wentii DTO 134E9</name>
    <dbReference type="NCBI Taxonomy" id="1073089"/>
    <lineage>
        <taxon>Eukaryota</taxon>
        <taxon>Fungi</taxon>
        <taxon>Dikarya</taxon>
        <taxon>Ascomycota</taxon>
        <taxon>Pezizomycotina</taxon>
        <taxon>Eurotiomycetes</taxon>
        <taxon>Eurotiomycetidae</taxon>
        <taxon>Eurotiales</taxon>
        <taxon>Aspergillaceae</taxon>
        <taxon>Aspergillus</taxon>
        <taxon>Aspergillus subgen. Cremei</taxon>
    </lineage>
</organism>
<dbReference type="PANTHER" id="PTHR28298">
    <property type="entry name" value="EISOSOME PROTEIN 1"/>
    <property type="match status" value="1"/>
</dbReference>
<sequence length="792" mass="87041">MATIEQPRDRVNAITRSRSARLADQAATAALYVTRPDRRLSVREPAAAETQLFKDTKPTPHLSHASAGAVLAHAKSKPFEIWRPGKLPAAEKAAYHVQDYRAPEISLTSESSPEGYKAAMSAIRDRRASAALNQDASATDQTAADGSRRPSEHDKAILAATGAFRSNRQRADSSPSKPTAQYDAPNITSATEEEPLEHLDSANEASRIHHIANANARLYTASPPVAVETEEQNKKNVLRAAAVSMARDMYNIAESRDAQTPGAAVSAAQKGHSRTRSQRSVTKPDPSALQRAMSLQEAAQKRAAEKLALMHDETAAYQNYYGTGPQAAARSSLVRKRRTSVDTDISNFDVERSVEIRNQMSSLRTKVNAVDEQRQRDRLLLMEAARRNVDAAIHDMELRVYAETGRAPPSKQKEWEDAAYEHAQRELQEIESQYTAPDRVNIGAEQYMDMADVQAVARSRVQPTIDEITDRADQQRAKDLEARLDEDERKRREDIERQREADTRAEEKRQIEAEKQEAKEKEEKSRLWRRKSKRSRDKEAPVEKDGAPDGHVVGEPEQPSAETTLPEAVEEDNAVAASGAAAADLNAASPPTSPRTESKLRNWFRGRLGRRSSANARETLGETEEENGRVPSFAGGAALANVNDSRGAALSSHPITGTDLNEMQRASFGEGGGLEQARTTEDQVGQQATKEKSGTNGEQRRSRLRSSFMKIVSKNSQEPKTNGTSGQENTSRRGSKAVEGAEHGPPDVQRSTAAEREDLRESATEQGLPVPPDMAKRTSNSTARGSRFSEDL</sequence>
<accession>A0A1L9RPE5</accession>
<gene>
    <name evidence="2" type="ORF">ASPWEDRAFT_170253</name>
</gene>
<dbReference type="Proteomes" id="UP000184383">
    <property type="component" value="Unassembled WGS sequence"/>
</dbReference>
<evidence type="ECO:0000313" key="3">
    <source>
        <dbReference type="Proteomes" id="UP000184383"/>
    </source>
</evidence>
<feature type="compositionally biased region" description="Basic and acidic residues" evidence="1">
    <location>
        <begin position="753"/>
        <end position="763"/>
    </location>
</feature>
<evidence type="ECO:0000313" key="2">
    <source>
        <dbReference type="EMBL" id="OJJ36743.1"/>
    </source>
</evidence>
<feature type="compositionally biased region" description="Low complexity" evidence="1">
    <location>
        <begin position="134"/>
        <end position="145"/>
    </location>
</feature>
<feature type="region of interest" description="Disordered" evidence="1">
    <location>
        <begin position="645"/>
        <end position="792"/>
    </location>
</feature>
<dbReference type="OrthoDB" id="4070583at2759"/>
<feature type="region of interest" description="Disordered" evidence="1">
    <location>
        <begin position="131"/>
        <end position="184"/>
    </location>
</feature>
<dbReference type="AlphaFoldDB" id="A0A1L9RPE5"/>
<feature type="region of interest" description="Disordered" evidence="1">
    <location>
        <begin position="466"/>
        <end position="632"/>
    </location>
</feature>
<feature type="compositionally biased region" description="Basic and acidic residues" evidence="1">
    <location>
        <begin position="536"/>
        <end position="554"/>
    </location>
</feature>
<feature type="compositionally biased region" description="Low complexity" evidence="1">
    <location>
        <begin position="574"/>
        <end position="588"/>
    </location>
</feature>
<name>A0A1L9RPE5_ASPWE</name>